<dbReference type="AlphaFoldDB" id="A0A8R7TU73"/>
<dbReference type="Proteomes" id="UP000015106">
    <property type="component" value="Chromosome 3"/>
</dbReference>
<reference evidence="2" key="1">
    <citation type="journal article" date="2013" name="Nature">
        <title>Draft genome of the wheat A-genome progenitor Triticum urartu.</title>
        <authorList>
            <person name="Ling H.Q."/>
            <person name="Zhao S."/>
            <person name="Liu D."/>
            <person name="Wang J."/>
            <person name="Sun H."/>
            <person name="Zhang C."/>
            <person name="Fan H."/>
            <person name="Li D."/>
            <person name="Dong L."/>
            <person name="Tao Y."/>
            <person name="Gao C."/>
            <person name="Wu H."/>
            <person name="Li Y."/>
            <person name="Cui Y."/>
            <person name="Guo X."/>
            <person name="Zheng S."/>
            <person name="Wang B."/>
            <person name="Yu K."/>
            <person name="Liang Q."/>
            <person name="Yang W."/>
            <person name="Lou X."/>
            <person name="Chen J."/>
            <person name="Feng M."/>
            <person name="Jian J."/>
            <person name="Zhang X."/>
            <person name="Luo G."/>
            <person name="Jiang Y."/>
            <person name="Liu J."/>
            <person name="Wang Z."/>
            <person name="Sha Y."/>
            <person name="Zhang B."/>
            <person name="Wu H."/>
            <person name="Tang D."/>
            <person name="Shen Q."/>
            <person name="Xue P."/>
            <person name="Zou S."/>
            <person name="Wang X."/>
            <person name="Liu X."/>
            <person name="Wang F."/>
            <person name="Yang Y."/>
            <person name="An X."/>
            <person name="Dong Z."/>
            <person name="Zhang K."/>
            <person name="Zhang X."/>
            <person name="Luo M.C."/>
            <person name="Dvorak J."/>
            <person name="Tong Y."/>
            <person name="Wang J."/>
            <person name="Yang H."/>
            <person name="Li Z."/>
            <person name="Wang D."/>
            <person name="Zhang A."/>
            <person name="Wang J."/>
        </authorList>
    </citation>
    <scope>NUCLEOTIDE SEQUENCE</scope>
    <source>
        <strain evidence="2">cv. G1812</strain>
    </source>
</reference>
<dbReference type="EnsemblPlants" id="TuG1812G0300002378.01.T01">
    <property type="protein sequence ID" value="TuG1812G0300002378.01.T01"/>
    <property type="gene ID" value="TuG1812G0300002378.01"/>
</dbReference>
<keyword evidence="2" id="KW-1185">Reference proteome</keyword>
<reference evidence="1" key="3">
    <citation type="submission" date="2022-06" db="UniProtKB">
        <authorList>
            <consortium name="EnsemblPlants"/>
        </authorList>
    </citation>
    <scope>IDENTIFICATION</scope>
</reference>
<name>A0A8R7TU73_TRIUA</name>
<accession>A0A8R7TU73</accession>
<protein>
    <submittedName>
        <fullName evidence="1">Uncharacterized protein</fullName>
    </submittedName>
</protein>
<evidence type="ECO:0000313" key="1">
    <source>
        <dbReference type="EnsemblPlants" id="TuG1812G0300002378.01.T01"/>
    </source>
</evidence>
<sequence>MWTMENARKIWSTQCGDEASDERIVCPIGGSAEEEPGEHLSSFTSKIEFTGSLRRSTTEGECFNSYNQRYKVEVAASTPPSVHLSFLTPTSDDPSTMAIVPCVANKFYTAEGSDQLVVVVSGCSIWGLAFFEQVDLTPHSVCVLTSLKVKNVGLEPIPKVLLVFLNIQEKNMAVIRAFGTEGKVKGLSSVLPIEVVEPSGVPQNWLSFSIIKQSFEYYASSL</sequence>
<evidence type="ECO:0000313" key="2">
    <source>
        <dbReference type="Proteomes" id="UP000015106"/>
    </source>
</evidence>
<reference evidence="1" key="2">
    <citation type="submission" date="2018-03" db="EMBL/GenBank/DDBJ databases">
        <title>The Triticum urartu genome reveals the dynamic nature of wheat genome evolution.</title>
        <authorList>
            <person name="Ling H."/>
            <person name="Ma B."/>
            <person name="Shi X."/>
            <person name="Liu H."/>
            <person name="Dong L."/>
            <person name="Sun H."/>
            <person name="Cao Y."/>
            <person name="Gao Q."/>
            <person name="Zheng S."/>
            <person name="Li Y."/>
            <person name="Yu Y."/>
            <person name="Du H."/>
            <person name="Qi M."/>
            <person name="Li Y."/>
            <person name="Yu H."/>
            <person name="Cui Y."/>
            <person name="Wang N."/>
            <person name="Chen C."/>
            <person name="Wu H."/>
            <person name="Zhao Y."/>
            <person name="Zhang J."/>
            <person name="Li Y."/>
            <person name="Zhou W."/>
            <person name="Zhang B."/>
            <person name="Hu W."/>
            <person name="Eijk M."/>
            <person name="Tang J."/>
            <person name="Witsenboer H."/>
            <person name="Zhao S."/>
            <person name="Li Z."/>
            <person name="Zhang A."/>
            <person name="Wang D."/>
            <person name="Liang C."/>
        </authorList>
    </citation>
    <scope>NUCLEOTIDE SEQUENCE [LARGE SCALE GENOMIC DNA]</scope>
    <source>
        <strain evidence="1">cv. G1812</strain>
    </source>
</reference>
<proteinExistence type="predicted"/>
<dbReference type="Gramene" id="TuG1812G0300002378.01.T01">
    <property type="protein sequence ID" value="TuG1812G0300002378.01.T01"/>
    <property type="gene ID" value="TuG1812G0300002378.01"/>
</dbReference>
<organism evidence="1 2">
    <name type="scientific">Triticum urartu</name>
    <name type="common">Red wild einkorn</name>
    <name type="synonym">Crithodium urartu</name>
    <dbReference type="NCBI Taxonomy" id="4572"/>
    <lineage>
        <taxon>Eukaryota</taxon>
        <taxon>Viridiplantae</taxon>
        <taxon>Streptophyta</taxon>
        <taxon>Embryophyta</taxon>
        <taxon>Tracheophyta</taxon>
        <taxon>Spermatophyta</taxon>
        <taxon>Magnoliopsida</taxon>
        <taxon>Liliopsida</taxon>
        <taxon>Poales</taxon>
        <taxon>Poaceae</taxon>
        <taxon>BOP clade</taxon>
        <taxon>Pooideae</taxon>
        <taxon>Triticodae</taxon>
        <taxon>Triticeae</taxon>
        <taxon>Triticinae</taxon>
        <taxon>Triticum</taxon>
    </lineage>
</organism>